<dbReference type="InterPro" id="IPR009050">
    <property type="entry name" value="Globin-like_sf"/>
</dbReference>
<dbReference type="InterPro" id="IPR012292">
    <property type="entry name" value="Globin/Proto"/>
</dbReference>
<dbReference type="InterPro" id="IPR000971">
    <property type="entry name" value="Globin"/>
</dbReference>
<proteinExistence type="inferred from homology"/>
<organism evidence="8 9">
    <name type="scientific">Culex pipiens pipiens</name>
    <name type="common">Northern house mosquito</name>
    <dbReference type="NCBI Taxonomy" id="38569"/>
    <lineage>
        <taxon>Eukaryota</taxon>
        <taxon>Metazoa</taxon>
        <taxon>Ecdysozoa</taxon>
        <taxon>Arthropoda</taxon>
        <taxon>Hexapoda</taxon>
        <taxon>Insecta</taxon>
        <taxon>Pterygota</taxon>
        <taxon>Neoptera</taxon>
        <taxon>Endopterygota</taxon>
        <taxon>Diptera</taxon>
        <taxon>Nematocera</taxon>
        <taxon>Culicoidea</taxon>
        <taxon>Culicidae</taxon>
        <taxon>Culicinae</taxon>
        <taxon>Culicini</taxon>
        <taxon>Culex</taxon>
        <taxon>Culex</taxon>
    </lineage>
</organism>
<dbReference type="PANTHER" id="PTHR47217">
    <property type="entry name" value="GLOBIN-LIKE PROTEIN"/>
    <property type="match status" value="1"/>
</dbReference>
<evidence type="ECO:0000313" key="9">
    <source>
        <dbReference type="Proteomes" id="UP001562425"/>
    </source>
</evidence>
<evidence type="ECO:0000256" key="1">
    <source>
        <dbReference type="ARBA" id="ARBA00022448"/>
    </source>
</evidence>
<reference evidence="8 9" key="1">
    <citation type="submission" date="2024-05" db="EMBL/GenBank/DDBJ databases">
        <title>Culex pipiens pipiens assembly and annotation.</title>
        <authorList>
            <person name="Alout H."/>
            <person name="Durand T."/>
        </authorList>
    </citation>
    <scope>NUCLEOTIDE SEQUENCE [LARGE SCALE GENOMIC DNA]</scope>
    <source>
        <strain evidence="8">HA-2024</strain>
        <tissue evidence="8">Whole body</tissue>
    </source>
</reference>
<name>A0ABD1DS51_CULPP</name>
<keyword evidence="3 6" id="KW-0561">Oxygen transport</keyword>
<evidence type="ECO:0000259" key="7">
    <source>
        <dbReference type="PROSITE" id="PS01033"/>
    </source>
</evidence>
<dbReference type="Gene3D" id="1.10.490.10">
    <property type="entry name" value="Globins"/>
    <property type="match status" value="1"/>
</dbReference>
<keyword evidence="4" id="KW-0479">Metal-binding</keyword>
<feature type="domain" description="Globin" evidence="7">
    <location>
        <begin position="5"/>
        <end position="149"/>
    </location>
</feature>
<dbReference type="Proteomes" id="UP001562425">
    <property type="component" value="Unassembled WGS sequence"/>
</dbReference>
<evidence type="ECO:0000256" key="6">
    <source>
        <dbReference type="RuleBase" id="RU000356"/>
    </source>
</evidence>
<evidence type="ECO:0000256" key="5">
    <source>
        <dbReference type="ARBA" id="ARBA00023004"/>
    </source>
</evidence>
<comment type="similarity">
    <text evidence="6">Belongs to the globin family.</text>
</comment>
<keyword evidence="9" id="KW-1185">Reference proteome</keyword>
<keyword evidence="5" id="KW-0408">Iron</keyword>
<dbReference type="PROSITE" id="PS01033">
    <property type="entry name" value="GLOBIN"/>
    <property type="match status" value="1"/>
</dbReference>
<dbReference type="GO" id="GO:0005344">
    <property type="term" value="F:oxygen carrier activity"/>
    <property type="evidence" value="ECO:0007669"/>
    <property type="project" value="UniProtKB-KW"/>
</dbReference>
<sequence>MDETGLTGKQKITLLSAWGLIKQDLDLHGRNIMLLIFREHPHFIPYFDFSADPNNTSLSENRALQAHSLNLIMALGALIEYGLKTPKMFECTLAKLVKNHKTRRVTSQDVKLFGEVMLMYFAQVLGRQSASSLPTAFNRLIEQIAEAFEAAQFT</sequence>
<evidence type="ECO:0000256" key="3">
    <source>
        <dbReference type="ARBA" id="ARBA00022621"/>
    </source>
</evidence>
<dbReference type="SUPFAM" id="SSF46458">
    <property type="entry name" value="Globin-like"/>
    <property type="match status" value="1"/>
</dbReference>
<dbReference type="CDD" id="cd01040">
    <property type="entry name" value="Mb-like"/>
    <property type="match status" value="1"/>
</dbReference>
<dbReference type="InterPro" id="IPR044399">
    <property type="entry name" value="Mb-like_M"/>
</dbReference>
<gene>
    <name evidence="8" type="ORF">pipiens_006020</name>
</gene>
<evidence type="ECO:0000256" key="4">
    <source>
        <dbReference type="ARBA" id="ARBA00022723"/>
    </source>
</evidence>
<dbReference type="EMBL" id="JBEHCU010002740">
    <property type="protein sequence ID" value="KAL1402588.1"/>
    <property type="molecule type" value="Genomic_DNA"/>
</dbReference>
<dbReference type="AlphaFoldDB" id="A0ABD1DS51"/>
<evidence type="ECO:0000313" key="8">
    <source>
        <dbReference type="EMBL" id="KAL1402588.1"/>
    </source>
</evidence>
<evidence type="ECO:0000256" key="2">
    <source>
        <dbReference type="ARBA" id="ARBA00022617"/>
    </source>
</evidence>
<comment type="caution">
    <text evidence="8">The sequence shown here is derived from an EMBL/GenBank/DDBJ whole genome shotgun (WGS) entry which is preliminary data.</text>
</comment>
<dbReference type="Pfam" id="PF00042">
    <property type="entry name" value="Globin"/>
    <property type="match status" value="1"/>
</dbReference>
<dbReference type="PANTHER" id="PTHR47217:SF1">
    <property type="entry name" value="GLOBIN-LIKE PROTEIN"/>
    <property type="match status" value="1"/>
</dbReference>
<accession>A0ABD1DS51</accession>
<protein>
    <recommendedName>
        <fullName evidence="7">Globin domain-containing protein</fullName>
    </recommendedName>
</protein>
<keyword evidence="2 6" id="KW-0349">Heme</keyword>
<dbReference type="GO" id="GO:0046872">
    <property type="term" value="F:metal ion binding"/>
    <property type="evidence" value="ECO:0007669"/>
    <property type="project" value="UniProtKB-KW"/>
</dbReference>
<keyword evidence="1 6" id="KW-0813">Transport</keyword>